<evidence type="ECO:0008006" key="3">
    <source>
        <dbReference type="Google" id="ProtNLM"/>
    </source>
</evidence>
<gene>
    <name evidence="1" type="ORF">CRENPOLYSF2_1770001</name>
</gene>
<protein>
    <recommendedName>
        <fullName evidence="3">PIN domain-containing protein</fullName>
    </recommendedName>
</protein>
<dbReference type="Proteomes" id="UP000195442">
    <property type="component" value="Unassembled WGS sequence"/>
</dbReference>
<organism evidence="1 2">
    <name type="scientific">Crenothrix polyspora</name>
    <dbReference type="NCBI Taxonomy" id="360316"/>
    <lineage>
        <taxon>Bacteria</taxon>
        <taxon>Pseudomonadati</taxon>
        <taxon>Pseudomonadota</taxon>
        <taxon>Gammaproteobacteria</taxon>
        <taxon>Methylococcales</taxon>
        <taxon>Crenotrichaceae</taxon>
        <taxon>Crenothrix</taxon>
    </lineage>
</organism>
<dbReference type="EMBL" id="FUKJ01000087">
    <property type="protein sequence ID" value="SJM90673.1"/>
    <property type="molecule type" value="Genomic_DNA"/>
</dbReference>
<reference evidence="2" key="1">
    <citation type="submission" date="2017-02" db="EMBL/GenBank/DDBJ databases">
        <authorList>
            <person name="Daims H."/>
        </authorList>
    </citation>
    <scope>NUCLEOTIDE SEQUENCE [LARGE SCALE GENOMIC DNA]</scope>
</reference>
<accession>A0A1R4H350</accession>
<dbReference type="SUPFAM" id="SSF88723">
    <property type="entry name" value="PIN domain-like"/>
    <property type="match status" value="1"/>
</dbReference>
<sequence length="109" mass="12425">MTGKYTLVWSYILQFENDENPYINRKHEIRKWKNQASQFVTASENIIVKAKEYQAVGLHVKDALHCACAFSAKASYFITTDRQLIKAAQNMAGLNVVNPLTFIQEEGNV</sequence>
<name>A0A1R4H350_9GAMM</name>
<evidence type="ECO:0000313" key="2">
    <source>
        <dbReference type="Proteomes" id="UP000195442"/>
    </source>
</evidence>
<proteinExistence type="predicted"/>
<dbReference type="RefSeq" id="WP_256969480.1">
    <property type="nucleotide sequence ID" value="NZ_FUKJ01000087.1"/>
</dbReference>
<evidence type="ECO:0000313" key="1">
    <source>
        <dbReference type="EMBL" id="SJM90673.1"/>
    </source>
</evidence>
<dbReference type="InterPro" id="IPR029060">
    <property type="entry name" value="PIN-like_dom_sf"/>
</dbReference>
<dbReference type="AlphaFoldDB" id="A0A1R4H350"/>
<keyword evidence="2" id="KW-1185">Reference proteome</keyword>